<name>A0A941DS22_9BURK</name>
<dbReference type="FunFam" id="3.40.50.11060:FF:000001">
    <property type="entry name" value="GTPase HflX"/>
    <property type="match status" value="1"/>
</dbReference>
<dbReference type="NCBIfam" id="TIGR03156">
    <property type="entry name" value="GTP_HflX"/>
    <property type="match status" value="1"/>
</dbReference>
<dbReference type="PROSITE" id="PS51705">
    <property type="entry name" value="G_HFLX"/>
    <property type="match status" value="1"/>
</dbReference>
<feature type="binding site" evidence="7">
    <location>
        <begin position="196"/>
        <end position="203"/>
    </location>
    <ligand>
        <name>GTP</name>
        <dbReference type="ChEBI" id="CHEBI:37565"/>
    </ligand>
</feature>
<evidence type="ECO:0000259" key="9">
    <source>
        <dbReference type="PROSITE" id="PS51705"/>
    </source>
</evidence>
<feature type="binding site" evidence="7">
    <location>
        <begin position="221"/>
        <end position="225"/>
    </location>
    <ligand>
        <name>GTP</name>
        <dbReference type="ChEBI" id="CHEBI:37565"/>
    </ligand>
</feature>
<accession>A0A941DS22</accession>
<evidence type="ECO:0000313" key="10">
    <source>
        <dbReference type="EMBL" id="MBR7783001.1"/>
    </source>
</evidence>
<feature type="binding site" evidence="7">
    <location>
        <begin position="309"/>
        <end position="312"/>
    </location>
    <ligand>
        <name>GTP</name>
        <dbReference type="ChEBI" id="CHEBI:37565"/>
    </ligand>
</feature>
<dbReference type="GO" id="GO:0003924">
    <property type="term" value="F:GTPase activity"/>
    <property type="evidence" value="ECO:0007669"/>
    <property type="project" value="UniProtKB-UniRule"/>
</dbReference>
<dbReference type="Pfam" id="PF01926">
    <property type="entry name" value="MMR_HSR1"/>
    <property type="match status" value="1"/>
</dbReference>
<dbReference type="HAMAP" id="MF_00900">
    <property type="entry name" value="GTPase_HflX"/>
    <property type="match status" value="1"/>
</dbReference>
<sequence length="375" mass="40993">MRAVLVGVDFGGVDFASSFEELVLLAKSAGVKDYDAVTCKRSGPDAALYIGSGKAQEVSDLIVLYQAEIAIFNHALSPAQQRNLEKVLKVRVVDRISLILDIFAQRAKSHEGKLQVELAQLQHLATRLVRGWTHLERQKGGIGLRGPGETQLETDRRLLGERVKMLKARLGKLQKQRETQRRARNKSNGFTVSIVGYTNAGKSTLFNALTKAGAYAADQLFATLDTTSRRLYLPDVGNVVLSDTVGFVRELPHQLVAAFRTTLEETIHADLLLHVIDAASPTRSDQITQVNHVLAEIGAESVPQLLVYNKIDISGGEPEVVLDECGRIARVMVSARTGDGLSELRSAIAGFAVEKYAAQSEDVPDDEADIRFLSH</sequence>
<dbReference type="Pfam" id="PF13167">
    <property type="entry name" value="GTP-bdg_N"/>
    <property type="match status" value="1"/>
</dbReference>
<dbReference type="Gene3D" id="3.40.50.11060">
    <property type="entry name" value="GTPase HflX, N-terminal domain"/>
    <property type="match status" value="1"/>
</dbReference>
<evidence type="ECO:0000256" key="1">
    <source>
        <dbReference type="ARBA" id="ARBA00022490"/>
    </source>
</evidence>
<feature type="binding site" evidence="7">
    <location>
        <begin position="334"/>
        <end position="336"/>
    </location>
    <ligand>
        <name>GTP</name>
        <dbReference type="ChEBI" id="CHEBI:37565"/>
    </ligand>
</feature>
<dbReference type="InterPro" id="IPR025121">
    <property type="entry name" value="GTPase_HflX_N"/>
</dbReference>
<feature type="domain" description="Hflx-type G" evidence="9">
    <location>
        <begin position="190"/>
        <end position="356"/>
    </location>
</feature>
<keyword evidence="1 6" id="KW-0963">Cytoplasm</keyword>
<dbReference type="GO" id="GO:0005525">
    <property type="term" value="F:GTP binding"/>
    <property type="evidence" value="ECO:0007669"/>
    <property type="project" value="UniProtKB-UniRule"/>
</dbReference>
<keyword evidence="4 8" id="KW-0460">Magnesium</keyword>
<protein>
    <recommendedName>
        <fullName evidence="6">GTPase HflX</fullName>
    </recommendedName>
    <alternativeName>
        <fullName evidence="6">GTP-binding protein HflX</fullName>
    </alternativeName>
</protein>
<dbReference type="PIRSF" id="PIRSF006809">
    <property type="entry name" value="GTP-binding_hflX_prd"/>
    <property type="match status" value="1"/>
</dbReference>
<evidence type="ECO:0000256" key="2">
    <source>
        <dbReference type="ARBA" id="ARBA00022723"/>
    </source>
</evidence>
<dbReference type="RefSeq" id="WP_212688291.1">
    <property type="nucleotide sequence ID" value="NZ_JAGSPN010000009.1"/>
</dbReference>
<dbReference type="Proteomes" id="UP000680067">
    <property type="component" value="Unassembled WGS sequence"/>
</dbReference>
<comment type="function">
    <text evidence="6">GTPase that associates with the 50S ribosomal subunit and may have a role during protein synthesis or ribosome biogenesis.</text>
</comment>
<dbReference type="PANTHER" id="PTHR10229">
    <property type="entry name" value="GTP-BINDING PROTEIN HFLX"/>
    <property type="match status" value="1"/>
</dbReference>
<comment type="similarity">
    <text evidence="6">Belongs to the TRAFAC class OBG-HflX-like GTPase superfamily. HflX GTPase family.</text>
</comment>
<evidence type="ECO:0000256" key="3">
    <source>
        <dbReference type="ARBA" id="ARBA00022741"/>
    </source>
</evidence>
<gene>
    <name evidence="6 10" type="primary">hflX</name>
    <name evidence="10" type="ORF">KDM89_12670</name>
</gene>
<feature type="binding site" evidence="8">
    <location>
        <position position="223"/>
    </location>
    <ligand>
        <name>Mg(2+)</name>
        <dbReference type="ChEBI" id="CHEBI:18420"/>
    </ligand>
</feature>
<dbReference type="Gene3D" id="6.10.250.2860">
    <property type="match status" value="1"/>
</dbReference>
<dbReference type="Gene3D" id="3.40.50.300">
    <property type="entry name" value="P-loop containing nucleotide triphosphate hydrolases"/>
    <property type="match status" value="1"/>
</dbReference>
<proteinExistence type="inferred from homology"/>
<dbReference type="NCBIfam" id="NF008280">
    <property type="entry name" value="PRK11058.1"/>
    <property type="match status" value="1"/>
</dbReference>
<evidence type="ECO:0000256" key="6">
    <source>
        <dbReference type="HAMAP-Rule" id="MF_00900"/>
    </source>
</evidence>
<keyword evidence="3 6" id="KW-0547">Nucleotide-binding</keyword>
<organism evidence="10 11">
    <name type="scientific">Undibacterium luofuense</name>
    <dbReference type="NCBI Taxonomy" id="2828733"/>
    <lineage>
        <taxon>Bacteria</taxon>
        <taxon>Pseudomonadati</taxon>
        <taxon>Pseudomonadota</taxon>
        <taxon>Betaproteobacteria</taxon>
        <taxon>Burkholderiales</taxon>
        <taxon>Oxalobacteraceae</taxon>
        <taxon>Undibacterium</taxon>
    </lineage>
</organism>
<dbReference type="Pfam" id="PF16360">
    <property type="entry name" value="GTP-bdg_M"/>
    <property type="match status" value="1"/>
</dbReference>
<keyword evidence="5 6" id="KW-0342">GTP-binding</keyword>
<dbReference type="PANTHER" id="PTHR10229:SF0">
    <property type="entry name" value="GTP-BINDING PROTEIN 6-RELATED"/>
    <property type="match status" value="1"/>
</dbReference>
<dbReference type="GO" id="GO:0043022">
    <property type="term" value="F:ribosome binding"/>
    <property type="evidence" value="ECO:0007669"/>
    <property type="project" value="TreeGrafter"/>
</dbReference>
<evidence type="ECO:0000256" key="5">
    <source>
        <dbReference type="ARBA" id="ARBA00023134"/>
    </source>
</evidence>
<evidence type="ECO:0000256" key="4">
    <source>
        <dbReference type="ARBA" id="ARBA00022842"/>
    </source>
</evidence>
<feature type="binding site" evidence="7">
    <location>
        <begin position="243"/>
        <end position="246"/>
    </location>
    <ligand>
        <name>GTP</name>
        <dbReference type="ChEBI" id="CHEBI:37565"/>
    </ligand>
</feature>
<reference evidence="10" key="1">
    <citation type="submission" date="2021-04" db="EMBL/GenBank/DDBJ databases">
        <title>novel species isolated from subtropical streams in China.</title>
        <authorList>
            <person name="Lu H."/>
        </authorList>
    </citation>
    <scope>NUCLEOTIDE SEQUENCE</scope>
    <source>
        <strain evidence="10">LFS511W</strain>
    </source>
</reference>
<evidence type="ECO:0000313" key="11">
    <source>
        <dbReference type="Proteomes" id="UP000680067"/>
    </source>
</evidence>
<dbReference type="GO" id="GO:0046872">
    <property type="term" value="F:metal ion binding"/>
    <property type="evidence" value="ECO:0007669"/>
    <property type="project" value="UniProtKB-KW"/>
</dbReference>
<dbReference type="GO" id="GO:0005737">
    <property type="term" value="C:cytoplasm"/>
    <property type="evidence" value="ECO:0007669"/>
    <property type="project" value="UniProtKB-SubCell"/>
</dbReference>
<dbReference type="FunFam" id="3.40.50.300:FF:000173">
    <property type="entry name" value="GTPase HflX"/>
    <property type="match status" value="1"/>
</dbReference>
<comment type="subunit">
    <text evidence="6">Monomer. Associates with the 50S ribosomal subunit.</text>
</comment>
<comment type="caution">
    <text evidence="10">The sequence shown here is derived from an EMBL/GenBank/DDBJ whole genome shotgun (WGS) entry which is preliminary data.</text>
</comment>
<dbReference type="CDD" id="cd01878">
    <property type="entry name" value="HflX"/>
    <property type="match status" value="1"/>
</dbReference>
<keyword evidence="11" id="KW-1185">Reference proteome</keyword>
<evidence type="ECO:0000256" key="8">
    <source>
        <dbReference type="PIRSR" id="PIRSR006809-2"/>
    </source>
</evidence>
<dbReference type="InterPro" id="IPR027417">
    <property type="entry name" value="P-loop_NTPase"/>
</dbReference>
<evidence type="ECO:0000256" key="7">
    <source>
        <dbReference type="PIRSR" id="PIRSR006809-1"/>
    </source>
</evidence>
<dbReference type="InterPro" id="IPR016496">
    <property type="entry name" value="GTPase_HflX"/>
</dbReference>
<dbReference type="InterPro" id="IPR006073">
    <property type="entry name" value="GTP-bd"/>
</dbReference>
<dbReference type="InterPro" id="IPR042108">
    <property type="entry name" value="GTPase_HflX_N_sf"/>
</dbReference>
<comment type="subcellular location">
    <subcellularLocation>
        <location evidence="6">Cytoplasm</location>
    </subcellularLocation>
    <text evidence="6">May associate with membranes.</text>
</comment>
<dbReference type="InterPro" id="IPR032305">
    <property type="entry name" value="GTP-bd_M"/>
</dbReference>
<dbReference type="SUPFAM" id="SSF52540">
    <property type="entry name" value="P-loop containing nucleoside triphosphate hydrolases"/>
    <property type="match status" value="1"/>
</dbReference>
<dbReference type="AlphaFoldDB" id="A0A941DS22"/>
<dbReference type="PRINTS" id="PR00326">
    <property type="entry name" value="GTP1OBG"/>
</dbReference>
<dbReference type="EMBL" id="JAGSPN010000009">
    <property type="protein sequence ID" value="MBR7783001.1"/>
    <property type="molecule type" value="Genomic_DNA"/>
</dbReference>
<feature type="binding site" evidence="8">
    <location>
        <position position="203"/>
    </location>
    <ligand>
        <name>Mg(2+)</name>
        <dbReference type="ChEBI" id="CHEBI:18420"/>
    </ligand>
</feature>
<keyword evidence="2 8" id="KW-0479">Metal-binding</keyword>
<comment type="cofactor">
    <cofactor evidence="8">
        <name>Mg(2+)</name>
        <dbReference type="ChEBI" id="CHEBI:18420"/>
    </cofactor>
</comment>
<dbReference type="InterPro" id="IPR030394">
    <property type="entry name" value="G_HFLX_dom"/>
</dbReference>